<comment type="similarity">
    <text evidence="2">Belongs to the CDI family. ICK/KRP subfamily.</text>
</comment>
<dbReference type="KEGG" id="dcr:108225797"/>
<sequence>MEIAHARAAEVKSAANSTTKRRKLDAGELVQSSSSSFDNLSKCSCLINSPENSKSPVRNSASSDQSPADMPCSHELCDNSSRSAHLQVENSKANNSTFMNRRELRLDAMETTTKRTTKSKASSAQQPSMAEIEEFFSVAEKYEAKRFAEKYNFDIVKDVPLEGKYQWVRIKQ</sequence>
<comment type="caution">
    <text evidence="7">The sequence shown here is derived from an EMBL/GenBank/DDBJ whole genome shotgun (WGS) entry which is preliminary data.</text>
</comment>
<dbReference type="Gene3D" id="4.10.365.10">
    <property type="entry name" value="p27"/>
    <property type="match status" value="1"/>
</dbReference>
<keyword evidence="4" id="KW-0131">Cell cycle</keyword>
<comment type="subcellular location">
    <subcellularLocation>
        <location evidence="1">Nucleus</location>
        <location evidence="1">Nucleoplasm</location>
    </subcellularLocation>
</comment>
<dbReference type="PIRSF" id="PIRSF017811">
    <property type="entry name" value="CDK_inhib_pln"/>
    <property type="match status" value="1"/>
</dbReference>
<evidence type="ECO:0000313" key="7">
    <source>
        <dbReference type="EMBL" id="KZM90600.1"/>
    </source>
</evidence>
<proteinExistence type="inferred from homology"/>
<dbReference type="PANTHER" id="PTHR46776">
    <property type="entry name" value="CYCLIN-DEPENDENT KINASE INHIBITOR 4-RELATED"/>
    <property type="match status" value="1"/>
</dbReference>
<dbReference type="Gramene" id="KZM90600">
    <property type="protein sequence ID" value="KZM90600"/>
    <property type="gene ID" value="DCAR_022035"/>
</dbReference>
<dbReference type="GO" id="GO:0005654">
    <property type="term" value="C:nucleoplasm"/>
    <property type="evidence" value="ECO:0007669"/>
    <property type="project" value="UniProtKB-SubCell"/>
</dbReference>
<dbReference type="InterPro" id="IPR044275">
    <property type="entry name" value="KRP"/>
</dbReference>
<evidence type="ECO:0000256" key="2">
    <source>
        <dbReference type="ARBA" id="ARBA00010274"/>
    </source>
</evidence>
<dbReference type="OrthoDB" id="9940972at2759"/>
<dbReference type="InterPro" id="IPR044898">
    <property type="entry name" value="CDI_dom_sf"/>
</dbReference>
<dbReference type="OMA" id="YMSECET"/>
<dbReference type="InterPro" id="IPR003175">
    <property type="entry name" value="CDI_dom"/>
</dbReference>
<feature type="compositionally biased region" description="Polar residues" evidence="5">
    <location>
        <begin position="78"/>
        <end position="99"/>
    </location>
</feature>
<gene>
    <name evidence="7" type="ORF">DCAR_022035</name>
</gene>
<dbReference type="AlphaFoldDB" id="A0A161ZUV5"/>
<evidence type="ECO:0000256" key="3">
    <source>
        <dbReference type="ARBA" id="ARBA00023013"/>
    </source>
</evidence>
<dbReference type="Pfam" id="PF02234">
    <property type="entry name" value="CDI"/>
    <property type="match status" value="1"/>
</dbReference>
<dbReference type="STRING" id="79200.A0A161ZUV5"/>
<organism evidence="7">
    <name type="scientific">Daucus carota subsp. sativus</name>
    <name type="common">Carrot</name>
    <dbReference type="NCBI Taxonomy" id="79200"/>
    <lineage>
        <taxon>Eukaryota</taxon>
        <taxon>Viridiplantae</taxon>
        <taxon>Streptophyta</taxon>
        <taxon>Embryophyta</taxon>
        <taxon>Tracheophyta</taxon>
        <taxon>Spermatophyta</taxon>
        <taxon>Magnoliopsida</taxon>
        <taxon>eudicotyledons</taxon>
        <taxon>Gunneridae</taxon>
        <taxon>Pentapetalae</taxon>
        <taxon>asterids</taxon>
        <taxon>campanulids</taxon>
        <taxon>Apiales</taxon>
        <taxon>Apiaceae</taxon>
        <taxon>Apioideae</taxon>
        <taxon>Scandiceae</taxon>
        <taxon>Daucinae</taxon>
        <taxon>Daucus</taxon>
        <taxon>Daucus sect. Daucus</taxon>
    </lineage>
</organism>
<feature type="region of interest" description="Disordered" evidence="5">
    <location>
        <begin position="1"/>
        <end position="99"/>
    </location>
</feature>
<dbReference type="GO" id="GO:0051726">
    <property type="term" value="P:regulation of cell cycle"/>
    <property type="evidence" value="ECO:0007669"/>
    <property type="project" value="InterPro"/>
</dbReference>
<evidence type="ECO:0000259" key="6">
    <source>
        <dbReference type="Pfam" id="PF02234"/>
    </source>
</evidence>
<evidence type="ECO:0000256" key="1">
    <source>
        <dbReference type="ARBA" id="ARBA00004642"/>
    </source>
</evidence>
<feature type="compositionally biased region" description="Basic and acidic residues" evidence="5">
    <location>
        <begin position="1"/>
        <end position="10"/>
    </location>
</feature>
<dbReference type="GO" id="GO:0004861">
    <property type="term" value="F:cyclin-dependent protein serine/threonine kinase inhibitor activity"/>
    <property type="evidence" value="ECO:0007669"/>
    <property type="project" value="InterPro"/>
</dbReference>
<keyword evidence="3" id="KW-0649">Protein kinase inhibitor</keyword>
<feature type="domain" description="Cyclin-dependent kinase inhibitor" evidence="6">
    <location>
        <begin position="127"/>
        <end position="170"/>
    </location>
</feature>
<protein>
    <recommendedName>
        <fullName evidence="6">Cyclin-dependent kinase inhibitor domain-containing protein</fullName>
    </recommendedName>
</protein>
<accession>A0A161ZUV5</accession>
<evidence type="ECO:0000256" key="4">
    <source>
        <dbReference type="ARBA" id="ARBA00023306"/>
    </source>
</evidence>
<feature type="compositionally biased region" description="Polar residues" evidence="5">
    <location>
        <begin position="30"/>
        <end position="66"/>
    </location>
</feature>
<dbReference type="EMBL" id="LNRQ01000006">
    <property type="protein sequence ID" value="KZM90600.1"/>
    <property type="molecule type" value="Genomic_DNA"/>
</dbReference>
<reference evidence="7" key="1">
    <citation type="journal article" date="2016" name="Nat. Genet.">
        <title>A high-quality carrot genome assembly provides new insights into carotenoid accumulation and asterid genome evolution.</title>
        <authorList>
            <person name="Iorizzo M."/>
            <person name="Ellison S."/>
            <person name="Senalik D."/>
            <person name="Zeng P."/>
            <person name="Satapoomin P."/>
            <person name="Huang J."/>
            <person name="Bowman M."/>
            <person name="Iovene M."/>
            <person name="Sanseverino W."/>
            <person name="Cavagnaro P."/>
            <person name="Yildiz M."/>
            <person name="Macko-Podgorni A."/>
            <person name="Moranska E."/>
            <person name="Grzebelus E."/>
            <person name="Grzebelus D."/>
            <person name="Ashrafi H."/>
            <person name="Zheng Z."/>
            <person name="Cheng S."/>
            <person name="Spooner D."/>
            <person name="Van Deynze A."/>
            <person name="Simon P."/>
        </authorList>
    </citation>
    <scope>NUCLEOTIDE SEQUENCE [LARGE SCALE GENOMIC DNA]</scope>
    <source>
        <tissue evidence="7">Leaf</tissue>
    </source>
</reference>
<name>A0A161ZUV5_DAUCS</name>
<evidence type="ECO:0000256" key="5">
    <source>
        <dbReference type="SAM" id="MobiDB-lite"/>
    </source>
</evidence>